<evidence type="ECO:0000256" key="3">
    <source>
        <dbReference type="ARBA" id="ARBA00022454"/>
    </source>
</evidence>
<evidence type="ECO:0000256" key="2">
    <source>
        <dbReference type="ARBA" id="ARBA00004629"/>
    </source>
</evidence>
<dbReference type="GO" id="GO:0007094">
    <property type="term" value="P:mitotic spindle assembly checkpoint signaling"/>
    <property type="evidence" value="ECO:0007669"/>
    <property type="project" value="InterPro"/>
</dbReference>
<gene>
    <name evidence="10" type="ORF">Taro_052684</name>
</gene>
<evidence type="ECO:0000259" key="9">
    <source>
        <dbReference type="PROSITE" id="PS51489"/>
    </source>
</evidence>
<dbReference type="AlphaFoldDB" id="A0A843XK13"/>
<evidence type="ECO:0000256" key="7">
    <source>
        <dbReference type="ARBA" id="ARBA00023328"/>
    </source>
</evidence>
<feature type="domain" description="BUB1 N-terminal" evidence="9">
    <location>
        <begin position="96"/>
        <end position="254"/>
    </location>
</feature>
<dbReference type="SMART" id="SM00777">
    <property type="entry name" value="Mad3_BUB1_I"/>
    <property type="match status" value="1"/>
</dbReference>
<keyword evidence="7" id="KW-0137">Centromere</keyword>
<feature type="region of interest" description="Disordered" evidence="8">
    <location>
        <begin position="1"/>
        <end position="49"/>
    </location>
</feature>
<dbReference type="GO" id="GO:0005634">
    <property type="term" value="C:nucleus"/>
    <property type="evidence" value="ECO:0007669"/>
    <property type="project" value="UniProtKB-SubCell"/>
</dbReference>
<evidence type="ECO:0000256" key="5">
    <source>
        <dbReference type="ARBA" id="ARBA00023242"/>
    </source>
</evidence>
<name>A0A843XK13_COLES</name>
<keyword evidence="5" id="KW-0539">Nucleus</keyword>
<keyword evidence="11" id="KW-1185">Reference proteome</keyword>
<evidence type="ECO:0000256" key="6">
    <source>
        <dbReference type="ARBA" id="ARBA00023306"/>
    </source>
</evidence>
<dbReference type="InterPro" id="IPR015661">
    <property type="entry name" value="Bub1/Mad3"/>
</dbReference>
<dbReference type="PROSITE" id="PS51489">
    <property type="entry name" value="BUB1_N"/>
    <property type="match status" value="1"/>
</dbReference>
<keyword evidence="4" id="KW-0995">Kinetochore</keyword>
<dbReference type="PANTHER" id="PTHR14030:SF19">
    <property type="entry name" value="MITOTIC SPINDLE CHECKPOINT PROTEIN BUBR1"/>
    <property type="match status" value="1"/>
</dbReference>
<comment type="caution">
    <text evidence="10">The sequence shown here is derived from an EMBL/GenBank/DDBJ whole genome shotgun (WGS) entry which is preliminary data.</text>
</comment>
<dbReference type="GO" id="GO:0004672">
    <property type="term" value="F:protein kinase activity"/>
    <property type="evidence" value="ECO:0007669"/>
    <property type="project" value="TreeGrafter"/>
</dbReference>
<dbReference type="Gene3D" id="1.25.40.430">
    <property type="match status" value="1"/>
</dbReference>
<feature type="compositionally biased region" description="Basic and acidic residues" evidence="8">
    <location>
        <begin position="1"/>
        <end position="11"/>
    </location>
</feature>
<keyword evidence="3" id="KW-0158">Chromosome</keyword>
<protein>
    <recommendedName>
        <fullName evidence="9">BUB1 N-terminal domain-containing protein</fullName>
    </recommendedName>
</protein>
<reference evidence="10" key="1">
    <citation type="submission" date="2017-07" db="EMBL/GenBank/DDBJ databases">
        <title>Taro Niue Genome Assembly and Annotation.</title>
        <authorList>
            <person name="Atibalentja N."/>
            <person name="Keating K."/>
            <person name="Fields C.J."/>
        </authorList>
    </citation>
    <scope>NUCLEOTIDE SEQUENCE</scope>
    <source>
        <strain evidence="10">Niue_2</strain>
        <tissue evidence="10">Leaf</tissue>
    </source>
</reference>
<dbReference type="PANTHER" id="PTHR14030">
    <property type="entry name" value="MITOTIC CHECKPOINT SERINE/THREONINE-PROTEIN KINASE BUB1"/>
    <property type="match status" value="1"/>
</dbReference>
<accession>A0A843XK13</accession>
<dbReference type="Pfam" id="PF08311">
    <property type="entry name" value="Mad3_BUB1_I"/>
    <property type="match status" value="1"/>
</dbReference>
<evidence type="ECO:0000313" key="10">
    <source>
        <dbReference type="EMBL" id="MQM19676.1"/>
    </source>
</evidence>
<dbReference type="GO" id="GO:0000776">
    <property type="term" value="C:kinetochore"/>
    <property type="evidence" value="ECO:0007669"/>
    <property type="project" value="UniProtKB-KW"/>
</dbReference>
<sequence>MSSVSEDDRKHYSLSFSLSTSPPPLQASSIEDPMASLDPETSFLASESQTGNEWELFKENVRPLKRGRNVELLNEALRSQTDHTLKKSLIEKRRRLIEGIDEYEGDDPLKPWIECVKWVQESFPPGGECSGLVIIYEQCVRMFWHDERYKDDLRYLKVWLEYAENCADAEVIYSFLEANRIGQNHSVYYISYALHLESKHKMKKASEIFNLGITRKAKPVEKLEVLYRKFLARSAQRNRVTEDESTDGAAQARSFGTVLARGEIRKLLLDFFVNKACESTWLIVYYITGRQPVQKTELSKRKALQRFDTNTHLAIYNDADSRSRHQLDAVKNGDLQSWHALGTRLDRNKENTSLPSKWTSYKIPQKTGTSFRRTVPVSHLEVFVDDECTELPASESTESSDSALQLSHIESLNLKKTADDDAAPLYQSLALSNHNSTFRHCI</sequence>
<evidence type="ECO:0000256" key="1">
    <source>
        <dbReference type="ARBA" id="ARBA00004123"/>
    </source>
</evidence>
<keyword evidence="6" id="KW-0131">Cell cycle</keyword>
<evidence type="ECO:0000256" key="4">
    <source>
        <dbReference type="ARBA" id="ARBA00022838"/>
    </source>
</evidence>
<dbReference type="OrthoDB" id="248495at2759"/>
<comment type="subcellular location">
    <subcellularLocation>
        <location evidence="2">Chromosome</location>
        <location evidence="2">Centromere</location>
        <location evidence="2">Kinetochore</location>
    </subcellularLocation>
    <subcellularLocation>
        <location evidence="1">Nucleus</location>
    </subcellularLocation>
</comment>
<dbReference type="EMBL" id="NMUH01009107">
    <property type="protein sequence ID" value="MQM19676.1"/>
    <property type="molecule type" value="Genomic_DNA"/>
</dbReference>
<dbReference type="Proteomes" id="UP000652761">
    <property type="component" value="Unassembled WGS sequence"/>
</dbReference>
<organism evidence="10 11">
    <name type="scientific">Colocasia esculenta</name>
    <name type="common">Wild taro</name>
    <name type="synonym">Arum esculentum</name>
    <dbReference type="NCBI Taxonomy" id="4460"/>
    <lineage>
        <taxon>Eukaryota</taxon>
        <taxon>Viridiplantae</taxon>
        <taxon>Streptophyta</taxon>
        <taxon>Embryophyta</taxon>
        <taxon>Tracheophyta</taxon>
        <taxon>Spermatophyta</taxon>
        <taxon>Magnoliopsida</taxon>
        <taxon>Liliopsida</taxon>
        <taxon>Araceae</taxon>
        <taxon>Aroideae</taxon>
        <taxon>Colocasieae</taxon>
        <taxon>Colocasia</taxon>
    </lineage>
</organism>
<dbReference type="InterPro" id="IPR013212">
    <property type="entry name" value="Mad3/Bub1_I"/>
</dbReference>
<dbReference type="GO" id="GO:0051754">
    <property type="term" value="P:meiotic sister chromatid cohesion, centromeric"/>
    <property type="evidence" value="ECO:0007669"/>
    <property type="project" value="TreeGrafter"/>
</dbReference>
<dbReference type="FunFam" id="1.25.40.430:FF:000004">
    <property type="entry name" value="Mitotic spindle checkpoint protein BUBR1"/>
    <property type="match status" value="1"/>
</dbReference>
<evidence type="ECO:0000313" key="11">
    <source>
        <dbReference type="Proteomes" id="UP000652761"/>
    </source>
</evidence>
<proteinExistence type="predicted"/>
<evidence type="ECO:0000256" key="8">
    <source>
        <dbReference type="SAM" id="MobiDB-lite"/>
    </source>
</evidence>